<dbReference type="STRING" id="1460663.A0A177CU98"/>
<proteinExistence type="predicted"/>
<keyword evidence="2" id="KW-1185">Reference proteome</keyword>
<dbReference type="Proteomes" id="UP000077069">
    <property type="component" value="Unassembled WGS sequence"/>
</dbReference>
<dbReference type="EMBL" id="KV441549">
    <property type="protein sequence ID" value="OAG10588.1"/>
    <property type="molecule type" value="Genomic_DNA"/>
</dbReference>
<gene>
    <name evidence="1" type="ORF">CC84DRAFT_1213898</name>
</gene>
<dbReference type="AlphaFoldDB" id="A0A177CU98"/>
<reference evidence="1 2" key="1">
    <citation type="submission" date="2016-05" db="EMBL/GenBank/DDBJ databases">
        <title>Comparative analysis of secretome profiles of manganese(II)-oxidizing ascomycete fungi.</title>
        <authorList>
            <consortium name="DOE Joint Genome Institute"/>
            <person name="Zeiner C.A."/>
            <person name="Purvine S.O."/>
            <person name="Zink E.M."/>
            <person name="Wu S."/>
            <person name="Pasa-Tolic L."/>
            <person name="Chaput D.L."/>
            <person name="Haridas S."/>
            <person name="Grigoriev I.V."/>
            <person name="Santelli C.M."/>
            <person name="Hansel C.M."/>
        </authorList>
    </citation>
    <scope>NUCLEOTIDE SEQUENCE [LARGE SCALE GENOMIC DNA]</scope>
    <source>
        <strain evidence="1 2">AP3s5-JAC2a</strain>
    </source>
</reference>
<name>A0A177CU98_9PLEO</name>
<dbReference type="GeneID" id="28766071"/>
<dbReference type="RefSeq" id="XP_018040953.1">
    <property type="nucleotide sequence ID" value="XM_018182585.1"/>
</dbReference>
<dbReference type="InterPro" id="IPR036322">
    <property type="entry name" value="WD40_repeat_dom_sf"/>
</dbReference>
<dbReference type="Gene3D" id="2.130.10.10">
    <property type="entry name" value="YVTN repeat-like/Quinoprotein amine dehydrogenase"/>
    <property type="match status" value="1"/>
</dbReference>
<dbReference type="SUPFAM" id="SSF50978">
    <property type="entry name" value="WD40 repeat-like"/>
    <property type="match status" value="1"/>
</dbReference>
<dbReference type="InterPro" id="IPR015943">
    <property type="entry name" value="WD40/YVTN_repeat-like_dom_sf"/>
</dbReference>
<evidence type="ECO:0000313" key="1">
    <source>
        <dbReference type="EMBL" id="OAG10588.1"/>
    </source>
</evidence>
<evidence type="ECO:0008006" key="3">
    <source>
        <dbReference type="Google" id="ProtNLM"/>
    </source>
</evidence>
<dbReference type="OrthoDB" id="5362656at2759"/>
<evidence type="ECO:0000313" key="2">
    <source>
        <dbReference type="Proteomes" id="UP000077069"/>
    </source>
</evidence>
<organism evidence="1 2">
    <name type="scientific">Paraphaeosphaeria sporulosa</name>
    <dbReference type="NCBI Taxonomy" id="1460663"/>
    <lineage>
        <taxon>Eukaryota</taxon>
        <taxon>Fungi</taxon>
        <taxon>Dikarya</taxon>
        <taxon>Ascomycota</taxon>
        <taxon>Pezizomycotina</taxon>
        <taxon>Dothideomycetes</taxon>
        <taxon>Pleosporomycetidae</taxon>
        <taxon>Pleosporales</taxon>
        <taxon>Massarineae</taxon>
        <taxon>Didymosphaeriaceae</taxon>
        <taxon>Paraphaeosphaeria</taxon>
    </lineage>
</organism>
<sequence>MTHADQLPASFSLFIATPRAIYAHSGAFRKRTLFECTSDGIVNARAAKDNSSLLAVADSQLVILHDPARRGDRKYALKSYEGEPRLLVFSPDSRTLYFTTTLSTSIQAYCIPTGELLPPPQIHPSPPTILSISSDGNILLSASSAPPKIYLQDLRFGGSASVSFQPADARSSAVFATFQRYEGRNPSYTSFFLGFQDGTLSLYRLVLPTRRHSYQGVYLNQTQAFLLQPTRLGCIKKLHKPAMGGVTAAEFIPGYKARAISVGHDGRCRLVDFKGRGRVLRT</sequence>
<dbReference type="InParanoid" id="A0A177CU98"/>
<accession>A0A177CU98</accession>
<protein>
    <recommendedName>
        <fullName evidence="3">WD40 repeat-like protein</fullName>
    </recommendedName>
</protein>